<dbReference type="AlphaFoldDB" id="M8CMB6"/>
<reference evidence="1" key="1">
    <citation type="submission" date="2015-06" db="UniProtKB">
        <authorList>
            <consortium name="EnsemblPlants"/>
        </authorList>
    </citation>
    <scope>IDENTIFICATION</scope>
</reference>
<evidence type="ECO:0000313" key="1">
    <source>
        <dbReference type="EnsemblPlants" id="EMT24631"/>
    </source>
</evidence>
<protein>
    <submittedName>
        <fullName evidence="1">Uncharacterized protein</fullName>
    </submittedName>
</protein>
<sequence>MSGIQSITYSIPFVHRSIYLSLRVAYVEIVTRHAMAMTGKLKIDYQGTEISLKRRRETKHRLVEEAIGVDLNSFGDVESAKNAAKRKLDINLGVQSMQEWTIILSLIIALSIKKCSLDMQFNYHST</sequence>
<name>M8CMB6_AEGTA</name>
<proteinExistence type="predicted"/>
<organism evidence="1">
    <name type="scientific">Aegilops tauschii</name>
    <name type="common">Tausch's goatgrass</name>
    <name type="synonym">Aegilops squarrosa</name>
    <dbReference type="NCBI Taxonomy" id="37682"/>
    <lineage>
        <taxon>Eukaryota</taxon>
        <taxon>Viridiplantae</taxon>
        <taxon>Streptophyta</taxon>
        <taxon>Embryophyta</taxon>
        <taxon>Tracheophyta</taxon>
        <taxon>Spermatophyta</taxon>
        <taxon>Magnoliopsida</taxon>
        <taxon>Liliopsida</taxon>
        <taxon>Poales</taxon>
        <taxon>Poaceae</taxon>
        <taxon>BOP clade</taxon>
        <taxon>Pooideae</taxon>
        <taxon>Triticodae</taxon>
        <taxon>Triticeae</taxon>
        <taxon>Triticinae</taxon>
        <taxon>Aegilops</taxon>
    </lineage>
</organism>
<accession>M8CMB6</accession>
<dbReference type="EnsemblPlants" id="EMT24631">
    <property type="protein sequence ID" value="EMT24631"/>
    <property type="gene ID" value="F775_23706"/>
</dbReference>
<dbReference type="ExpressionAtlas" id="M8CMB6">
    <property type="expression patterns" value="baseline"/>
</dbReference>